<sequence>MKKLLSLIGTGMLAVSAVAPLVANTTYEPKTTDQSALSYTKQQIKNDELPIPNINNWDLSTGAGYFAYFWYCLSCLKGNIFEEKTYAANYRNEKDGDYIWDDNLQEGYLQEKCIVNIREITNISEIELDHSHDVLTNNSDIEQDLSTSSYSRQQTVGHSLTLGAKISTTFDITAYVLDTKISAEISASDTWTDTVTDTYNAPSQKVNVPAHSEIDVDYYFYKTVDQVDTWLYKKYDTYQLIYIVWPPEYFRDVVVEPSFAVLYYVYELIDGIKKFENTDWIFNIPNGYLQEKDGDYYIKSTMPISYENDGTKFEVVCGSAKPI</sequence>
<dbReference type="AlphaFoldDB" id="Q3ZVK9"/>
<evidence type="ECO:0000313" key="2">
    <source>
        <dbReference type="EMBL" id="CAI94264.1"/>
    </source>
</evidence>
<dbReference type="Pfam" id="PF03318">
    <property type="entry name" value="ETX_MTX2"/>
    <property type="match status" value="1"/>
</dbReference>
<feature type="signal peptide" evidence="1">
    <location>
        <begin position="1"/>
        <end position="19"/>
    </location>
</feature>
<keyword evidence="2" id="KW-0614">Plasmid</keyword>
<dbReference type="CDD" id="cd20223">
    <property type="entry name" value="PFM_epsilon-toxin-like"/>
    <property type="match status" value="1"/>
</dbReference>
<keyword evidence="2" id="KW-0472">Membrane</keyword>
<reference evidence="2" key="1">
    <citation type="submission" date="2005-05" db="EMBL/GenBank/DDBJ databases">
        <authorList>
            <person name="Foissac X."/>
        </authorList>
    </citation>
    <scope>NUCLEOTIDE SEQUENCE</scope>
    <source>
        <strain evidence="2">GII3</strain>
        <plasmid evidence="2">pSci4</plasmid>
    </source>
</reference>
<organism evidence="2">
    <name type="scientific">Spiroplasma citri</name>
    <dbReference type="NCBI Taxonomy" id="2133"/>
    <lineage>
        <taxon>Bacteria</taxon>
        <taxon>Bacillati</taxon>
        <taxon>Mycoplasmatota</taxon>
        <taxon>Mollicutes</taxon>
        <taxon>Entomoplasmatales</taxon>
        <taxon>Spiroplasmataceae</taxon>
        <taxon>Spiroplasma</taxon>
    </lineage>
</organism>
<proteinExistence type="predicted"/>
<dbReference type="EMBL" id="AJ969072">
    <property type="protein sequence ID" value="CAI94264.1"/>
    <property type="molecule type" value="Genomic_DNA"/>
</dbReference>
<name>Q3ZVK9_SPICI</name>
<accession>Q3ZVK9</accession>
<evidence type="ECO:0000256" key="1">
    <source>
        <dbReference type="SAM" id="SignalP"/>
    </source>
</evidence>
<gene>
    <name evidence="2" type="primary">pH</name>
</gene>
<dbReference type="Gene3D" id="2.170.15.10">
    <property type="entry name" value="Proaerolysin, chain A, domain 3"/>
    <property type="match status" value="1"/>
</dbReference>
<dbReference type="RefSeq" id="WP_011310459.1">
    <property type="nucleotide sequence ID" value="NC_007390.1"/>
</dbReference>
<protein>
    <submittedName>
        <fullName evidence="2">Putative transmembrane protein</fullName>
    </submittedName>
</protein>
<feature type="chain" id="PRO_5004231492" evidence="1">
    <location>
        <begin position="20"/>
        <end position="323"/>
    </location>
</feature>
<keyword evidence="2" id="KW-0812">Transmembrane</keyword>
<geneLocation type="plasmid" evidence="2">
    <name>pSci4</name>
</geneLocation>
<dbReference type="SUPFAM" id="SSF56973">
    <property type="entry name" value="Aerolisin/ETX pore-forming domain"/>
    <property type="match status" value="1"/>
</dbReference>
<keyword evidence="1" id="KW-0732">Signal</keyword>
<dbReference type="InterPro" id="IPR004991">
    <property type="entry name" value="Aerolysin-like"/>
</dbReference>
<reference evidence="2" key="2">
    <citation type="journal article" date="2006" name="Microbiology (Mosc.)">
        <title>Absence of plasmids encoding adhesion-related proteins innon-insect-transmissible strains of Spiroplasma citri.</title>
        <authorList>
            <person name="Berho N."/>
            <person name="Duret S."/>
            <person name="Renaudin J."/>
        </authorList>
    </citation>
    <scope>NUCLEOTIDE SEQUENCE</scope>
    <source>
        <strain evidence="2">GII3</strain>
        <plasmid evidence="2">pSci4</plasmid>
    </source>
</reference>